<dbReference type="GO" id="GO:0005524">
    <property type="term" value="F:ATP binding"/>
    <property type="evidence" value="ECO:0007669"/>
    <property type="project" value="UniProtKB-KW"/>
</dbReference>
<dbReference type="EMBL" id="PYAT01000003">
    <property type="protein sequence ID" value="PSL40979.1"/>
    <property type="molecule type" value="Genomic_DNA"/>
</dbReference>
<evidence type="ECO:0000256" key="3">
    <source>
        <dbReference type="ARBA" id="ARBA00047831"/>
    </source>
</evidence>
<keyword evidence="1 4" id="KW-0808">Transferase</keyword>
<dbReference type="SUPFAM" id="SSF81301">
    <property type="entry name" value="Nucleotidyltransferase"/>
    <property type="match status" value="1"/>
</dbReference>
<evidence type="ECO:0000256" key="2">
    <source>
        <dbReference type="ARBA" id="ARBA00023251"/>
    </source>
</evidence>
<dbReference type="AlphaFoldDB" id="A0A2P8H448"/>
<comment type="caution">
    <text evidence="7">The sequence shown here is derived from an EMBL/GenBank/DDBJ whole genome shotgun (WGS) entry which is preliminary data.</text>
</comment>
<feature type="domain" description="Adenylyltransferase AadA C-terminal" evidence="6">
    <location>
        <begin position="158"/>
        <end position="255"/>
    </location>
</feature>
<keyword evidence="4 7" id="KW-0548">Nucleotidyltransferase</keyword>
<keyword evidence="2 4" id="KW-0046">Antibiotic resistance</keyword>
<evidence type="ECO:0000259" key="6">
    <source>
        <dbReference type="Pfam" id="PF13427"/>
    </source>
</evidence>
<dbReference type="Proteomes" id="UP000242682">
    <property type="component" value="Unassembled WGS sequence"/>
</dbReference>
<evidence type="ECO:0000256" key="4">
    <source>
        <dbReference type="PIRNR" id="PIRNR000819"/>
    </source>
</evidence>
<dbReference type="PIRSF" id="PIRSF000819">
    <property type="entry name" value="Streptomycin_3-adenylyltransf"/>
    <property type="match status" value="1"/>
</dbReference>
<gene>
    <name evidence="7" type="ORF">B0H99_103111</name>
</gene>
<accession>A0A2P8H448</accession>
<dbReference type="InterPro" id="IPR025184">
    <property type="entry name" value="AadA_C"/>
</dbReference>
<evidence type="ECO:0000259" key="5">
    <source>
        <dbReference type="Pfam" id="PF01909"/>
    </source>
</evidence>
<dbReference type="Pfam" id="PF13427">
    <property type="entry name" value="AadA_C"/>
    <property type="match status" value="1"/>
</dbReference>
<dbReference type="InterPro" id="IPR024172">
    <property type="entry name" value="AadA/Aad9"/>
</dbReference>
<protein>
    <recommendedName>
        <fullName evidence="4">Spectinomycin 9-adenylyltransferase</fullName>
    </recommendedName>
</protein>
<proteinExistence type="predicted"/>
<dbReference type="GO" id="GO:0046677">
    <property type="term" value="P:response to antibiotic"/>
    <property type="evidence" value="ECO:0007669"/>
    <property type="project" value="UniProtKB-KW"/>
</dbReference>
<feature type="domain" description="Polymerase nucleotidyl transferase" evidence="5">
    <location>
        <begin position="31"/>
        <end position="71"/>
    </location>
</feature>
<dbReference type="InterPro" id="IPR043519">
    <property type="entry name" value="NT_sf"/>
</dbReference>
<dbReference type="Pfam" id="PF01909">
    <property type="entry name" value="NTP_transf_2"/>
    <property type="match status" value="1"/>
</dbReference>
<keyword evidence="4" id="KW-0067">ATP-binding</keyword>
<keyword evidence="8" id="KW-1185">Reference proteome</keyword>
<dbReference type="CDD" id="cd05403">
    <property type="entry name" value="NT_KNTase_like"/>
    <property type="match status" value="1"/>
</dbReference>
<keyword evidence="4" id="KW-0547">Nucleotide-binding</keyword>
<name>A0A2P8H448_9BACL</name>
<dbReference type="InterPro" id="IPR002934">
    <property type="entry name" value="Polymerase_NTP_transf_dom"/>
</dbReference>
<organism evidence="7 8">
    <name type="scientific">Planomicrobium soli</name>
    <dbReference type="NCBI Taxonomy" id="1176648"/>
    <lineage>
        <taxon>Bacteria</taxon>
        <taxon>Bacillati</taxon>
        <taxon>Bacillota</taxon>
        <taxon>Bacilli</taxon>
        <taxon>Bacillales</taxon>
        <taxon>Caryophanaceae</taxon>
        <taxon>Planomicrobium</taxon>
    </lineage>
</organism>
<reference evidence="7 8" key="1">
    <citation type="submission" date="2018-03" db="EMBL/GenBank/DDBJ databases">
        <title>Genomic Encyclopedia of Type Strains, Phase III (KMG-III): the genomes of soil and plant-associated and newly described type strains.</title>
        <authorList>
            <person name="Whitman W."/>
        </authorList>
    </citation>
    <scope>NUCLEOTIDE SEQUENCE [LARGE SCALE GENOMIC DNA]</scope>
    <source>
        <strain evidence="7 8">CGMCC 1.12259</strain>
    </source>
</reference>
<dbReference type="GO" id="GO:0070566">
    <property type="term" value="F:adenylyltransferase activity"/>
    <property type="evidence" value="ECO:0007669"/>
    <property type="project" value="InterPro"/>
</dbReference>
<dbReference type="Gene3D" id="3.30.460.10">
    <property type="entry name" value="Beta Polymerase, domain 2"/>
    <property type="match status" value="1"/>
</dbReference>
<sequence length="268" mass="30791">MIGQWDNCGQEVRRFVMELLEKTNIVIDGEVVGAYLHGSLAMGGFNVNSSDIDLILVTKHPLSLNAKKELAKLFLGVSSRPFPVEISILNHSQLRKWQHPSLYDFHFSEFWRERYDRELKEGTTEYLNAEEKKDGDLAAHFTILKERGICLQGSPIHEVFPTIPQSDYLSSILEDYEDCLLNIFLKPVYCILNMMRVYLFLQDGTISSKLEAGRWGAVHLPTKFCPIMYKAVNAYGNKDSDNVFDKTDLADFRDYIDLNVKRILDVEN</sequence>
<evidence type="ECO:0000256" key="1">
    <source>
        <dbReference type="ARBA" id="ARBA00022679"/>
    </source>
</evidence>
<evidence type="ECO:0000313" key="7">
    <source>
        <dbReference type="EMBL" id="PSL40979.1"/>
    </source>
</evidence>
<evidence type="ECO:0000313" key="8">
    <source>
        <dbReference type="Proteomes" id="UP000242682"/>
    </source>
</evidence>
<comment type="catalytic activity">
    <reaction evidence="3 4">
        <text>spectinomycin + ATP = 9-O-adenylylspectinomycin + diphosphate</text>
        <dbReference type="Rhea" id="RHEA:63228"/>
        <dbReference type="ChEBI" id="CHEBI:30616"/>
        <dbReference type="ChEBI" id="CHEBI:33019"/>
        <dbReference type="ChEBI" id="CHEBI:146260"/>
        <dbReference type="ChEBI" id="CHEBI:146261"/>
    </reaction>
</comment>